<feature type="coiled-coil region" evidence="2">
    <location>
        <begin position="310"/>
        <end position="337"/>
    </location>
</feature>
<feature type="region of interest" description="Disordered" evidence="3">
    <location>
        <begin position="338"/>
        <end position="423"/>
    </location>
</feature>
<dbReference type="GO" id="GO:0008289">
    <property type="term" value="F:lipid binding"/>
    <property type="evidence" value="ECO:0007669"/>
    <property type="project" value="InterPro"/>
</dbReference>
<accession>A0A2K6PE62</accession>
<dbReference type="Proteomes" id="UP000233200">
    <property type="component" value="Unplaced"/>
</dbReference>
<evidence type="ECO:0000256" key="2">
    <source>
        <dbReference type="SAM" id="Coils"/>
    </source>
</evidence>
<dbReference type="Pfam" id="PF05461">
    <property type="entry name" value="ApoL"/>
    <property type="match status" value="1"/>
</dbReference>
<sequence length="423" mass="45903">MTAAPTKIHPDSRLSRSAVMSFWTEMTQEEMSLIFVHLQAWEKVVKKCGFQSDEADMLSCVLFEELTRCDKDSMPDGYLSEEAKLFLSYFPLHKFELEQNIKELNTLADQVDTTHKLLTKTSLVASSSGAVSGVMSLLGLALAPVTAGGSLMLSAAATGLGAAAAITNIVTNVLENRSNSAARDKASRLGPLTTSHEAFGEINWSEIGAAGFCVDKCVKAIKGIRDLRAYQMAKANSGFMAMVKNFVVTRHIPFWRARGVQRAFEGTTLAMTNGARVMGAAGAGFLLLKDMSSFLQSWKHLEDGARTETAEELRTLAKKLEQDLDWLTERHRHLLQKASRTSSSCRGRAVRGSRVIKPEGSRSPLPWPVVEHQPSLGPGGAPRTPKRTVSAPRTLGHQPAPPAPGPGKTLTARRVGHPVTTEP</sequence>
<keyword evidence="2" id="KW-0175">Coiled coil</keyword>
<evidence type="ECO:0000313" key="5">
    <source>
        <dbReference type="Proteomes" id="UP000233200"/>
    </source>
</evidence>
<evidence type="ECO:0000256" key="3">
    <source>
        <dbReference type="SAM" id="MobiDB-lite"/>
    </source>
</evidence>
<keyword evidence="5" id="KW-1185">Reference proteome</keyword>
<dbReference type="OrthoDB" id="6363454at2759"/>
<gene>
    <name evidence="4" type="primary">APOL5</name>
</gene>
<dbReference type="KEGG" id="rro:104682474"/>
<dbReference type="OMA" id="PLHKFEL"/>
<dbReference type="GO" id="GO:0005576">
    <property type="term" value="C:extracellular region"/>
    <property type="evidence" value="ECO:0007669"/>
    <property type="project" value="InterPro"/>
</dbReference>
<dbReference type="AlphaFoldDB" id="A0A2K6PE62"/>
<comment type="similarity">
    <text evidence="1">Belongs to the apolipoprotein L family.</text>
</comment>
<dbReference type="GeneID" id="104682474"/>
<dbReference type="GO" id="GO:0016020">
    <property type="term" value="C:membrane"/>
    <property type="evidence" value="ECO:0007669"/>
    <property type="project" value="TreeGrafter"/>
</dbReference>
<dbReference type="PANTHER" id="PTHR14096:SF6">
    <property type="entry name" value="APOLIPOPROTEIN L5"/>
    <property type="match status" value="1"/>
</dbReference>
<name>A0A2K6PE62_RHIRO</name>
<reference evidence="4" key="1">
    <citation type="submission" date="2025-08" db="UniProtKB">
        <authorList>
            <consortium name="Ensembl"/>
        </authorList>
    </citation>
    <scope>IDENTIFICATION</scope>
</reference>
<dbReference type="PANTHER" id="PTHR14096">
    <property type="entry name" value="APOLIPOPROTEIN L"/>
    <property type="match status" value="1"/>
</dbReference>
<reference evidence="4" key="2">
    <citation type="submission" date="2025-09" db="UniProtKB">
        <authorList>
            <consortium name="Ensembl"/>
        </authorList>
    </citation>
    <scope>IDENTIFICATION</scope>
</reference>
<dbReference type="GeneTree" id="ENSGT01030000234599"/>
<evidence type="ECO:0000313" key="4">
    <source>
        <dbReference type="Ensembl" id="ENSRROP00000014857.1"/>
    </source>
</evidence>
<dbReference type="STRING" id="61622.ENSRROP00000014857"/>
<dbReference type="GO" id="GO:0042157">
    <property type="term" value="P:lipoprotein metabolic process"/>
    <property type="evidence" value="ECO:0007669"/>
    <property type="project" value="InterPro"/>
</dbReference>
<dbReference type="Ensembl" id="ENSRROT00000038989.1">
    <property type="protein sequence ID" value="ENSRROP00000014857.1"/>
    <property type="gene ID" value="ENSRROG00000031622.1"/>
</dbReference>
<evidence type="ECO:0000256" key="1">
    <source>
        <dbReference type="ARBA" id="ARBA00010090"/>
    </source>
</evidence>
<dbReference type="InterPro" id="IPR008405">
    <property type="entry name" value="ApoL"/>
</dbReference>
<proteinExistence type="inferred from homology"/>
<protein>
    <submittedName>
        <fullName evidence="4">Apolipoprotein L5</fullName>
    </submittedName>
</protein>
<dbReference type="CTD" id="80831"/>
<dbReference type="GO" id="GO:0006869">
    <property type="term" value="P:lipid transport"/>
    <property type="evidence" value="ECO:0007669"/>
    <property type="project" value="InterPro"/>
</dbReference>
<organism evidence="4 5">
    <name type="scientific">Rhinopithecus roxellana</name>
    <name type="common">Golden snub-nosed monkey</name>
    <name type="synonym">Pygathrix roxellana</name>
    <dbReference type="NCBI Taxonomy" id="61622"/>
    <lineage>
        <taxon>Eukaryota</taxon>
        <taxon>Metazoa</taxon>
        <taxon>Chordata</taxon>
        <taxon>Craniata</taxon>
        <taxon>Vertebrata</taxon>
        <taxon>Euteleostomi</taxon>
        <taxon>Mammalia</taxon>
        <taxon>Eutheria</taxon>
        <taxon>Euarchontoglires</taxon>
        <taxon>Primates</taxon>
        <taxon>Haplorrhini</taxon>
        <taxon>Catarrhini</taxon>
        <taxon>Cercopithecidae</taxon>
        <taxon>Colobinae</taxon>
        <taxon>Rhinopithecus</taxon>
    </lineage>
</organism>